<comment type="subunit">
    <text evidence="2">Homohexamer.</text>
</comment>
<evidence type="ECO:0000256" key="6">
    <source>
        <dbReference type="PIRSR" id="PIRSR602678-1"/>
    </source>
</evidence>
<feature type="binding site" evidence="6">
    <location>
        <position position="82"/>
    </location>
    <ligand>
        <name>a divalent metal cation</name>
        <dbReference type="ChEBI" id="CHEBI:60240"/>
        <label>1</label>
    </ligand>
</feature>
<proteinExistence type="inferred from homology"/>
<dbReference type="InterPro" id="IPR015867">
    <property type="entry name" value="N-reg_PII/ATP_PRibTrfase_C"/>
</dbReference>
<dbReference type="Pfam" id="PF01784">
    <property type="entry name" value="DUF34_NIF3"/>
    <property type="match status" value="1"/>
</dbReference>
<dbReference type="Proteomes" id="UP000259211">
    <property type="component" value="Unassembled WGS sequence"/>
</dbReference>
<evidence type="ECO:0000256" key="1">
    <source>
        <dbReference type="ARBA" id="ARBA00006964"/>
    </source>
</evidence>
<dbReference type="GO" id="GO:0046872">
    <property type="term" value="F:metal ion binding"/>
    <property type="evidence" value="ECO:0007669"/>
    <property type="project" value="UniProtKB-UniRule"/>
</dbReference>
<feature type="binding site" evidence="6">
    <location>
        <position position="356"/>
    </location>
    <ligand>
        <name>a divalent metal cation</name>
        <dbReference type="ChEBI" id="CHEBI:60240"/>
        <label>1</label>
    </ligand>
</feature>
<protein>
    <recommendedName>
        <fullName evidence="3 5">GTP cyclohydrolase 1 type 2 homolog</fullName>
    </recommendedName>
</protein>
<reference evidence="7 8" key="1">
    <citation type="submission" date="2017-07" db="EMBL/GenBank/DDBJ databases">
        <authorList>
            <person name="Sun Z.S."/>
            <person name="Albrecht U."/>
            <person name="Echele G."/>
            <person name="Lee C.C."/>
        </authorList>
    </citation>
    <scope>NUCLEOTIDE SEQUENCE [LARGE SCALE GENOMIC DNA]</scope>
    <source>
        <strain evidence="7 8">P16-029</strain>
    </source>
</reference>
<feature type="binding site" evidence="6">
    <location>
        <position position="81"/>
    </location>
    <ligand>
        <name>a divalent metal cation</name>
        <dbReference type="ChEBI" id="CHEBI:60240"/>
        <label>1</label>
    </ligand>
</feature>
<dbReference type="NCBIfam" id="TIGR00486">
    <property type="entry name" value="YbgI_SA1388"/>
    <property type="match status" value="1"/>
</dbReference>
<dbReference type="GO" id="GO:0005737">
    <property type="term" value="C:cytoplasm"/>
    <property type="evidence" value="ECO:0007669"/>
    <property type="project" value="TreeGrafter"/>
</dbReference>
<evidence type="ECO:0000256" key="2">
    <source>
        <dbReference type="ARBA" id="ARBA00011643"/>
    </source>
</evidence>
<evidence type="ECO:0000256" key="3">
    <source>
        <dbReference type="ARBA" id="ARBA00022112"/>
    </source>
</evidence>
<dbReference type="Gene3D" id="3.40.1390.30">
    <property type="entry name" value="NIF3 (NGG1p interacting factor 3)-like"/>
    <property type="match status" value="2"/>
</dbReference>
<feature type="binding site" evidence="6">
    <location>
        <position position="352"/>
    </location>
    <ligand>
        <name>a divalent metal cation</name>
        <dbReference type="ChEBI" id="CHEBI:60240"/>
        <label>1</label>
    </ligand>
</feature>
<accession>A0A3E2DGJ5</accession>
<dbReference type="InterPro" id="IPR036069">
    <property type="entry name" value="DUF34/NIF3_sf"/>
</dbReference>
<dbReference type="FunFam" id="3.40.1390.30:FF:000001">
    <property type="entry name" value="GTP cyclohydrolase 1 type 2"/>
    <property type="match status" value="1"/>
</dbReference>
<sequence>MAADTSHTAIPSPADDLVTVGRVRDILDEWYPPSLAESWDAPGLVCGDPDDTVNHIVCALEATDDVVDAAIAAHADMLVVHHPLLMRGVSSVAADTAKGRIIHQLIRHRIALMSAHTNADAAVGGVNDVLARLLGVVVERPLEPVTQAVDLWGVQVPLGSSEALRNALFDAGAGRFDGYDKCSFETVGRGQFRPLDGSHPTIGTAHEVETVEEARIHVVAPTWARSAVRSALVAAHPYEVPAYDVTTIDSGARPGPTTPGIGRVGHLDEPMTLRSFTRRVSERLPRTVWGVRAAGDPDQPVNTVALCSGAGDSLLDAAAASNADVYLTSDLRHHPADEHLRAGGPALVDTAHWASESPWCADVAHRLHEELGLPCRDLGIRTDPWTLGAAVAQ</sequence>
<dbReference type="Gene3D" id="3.30.70.120">
    <property type="match status" value="1"/>
</dbReference>
<evidence type="ECO:0000256" key="5">
    <source>
        <dbReference type="PIRNR" id="PIRNR037489"/>
    </source>
</evidence>
<dbReference type="PIRSF" id="PIRSF037489">
    <property type="entry name" value="UCP037489_NIF3_YqfO"/>
    <property type="match status" value="1"/>
</dbReference>
<dbReference type="AlphaFoldDB" id="A0A3E2DGJ5"/>
<comment type="similarity">
    <text evidence="1 5">Belongs to the GTP cyclohydrolase I type 2/NIF3 family.</text>
</comment>
<dbReference type="EMBL" id="NOWI01000005">
    <property type="protein sequence ID" value="RFT44517.1"/>
    <property type="molecule type" value="Genomic_DNA"/>
</dbReference>
<name>A0A3E2DGJ5_9ACTN</name>
<evidence type="ECO:0000313" key="8">
    <source>
        <dbReference type="Proteomes" id="UP000259211"/>
    </source>
</evidence>
<dbReference type="PANTHER" id="PTHR13799:SF14">
    <property type="entry name" value="GTP CYCLOHYDROLASE 1 TYPE 2 HOMOLOG"/>
    <property type="match status" value="1"/>
</dbReference>
<dbReference type="InterPro" id="IPR017221">
    <property type="entry name" value="DUF34/NIF3_bac"/>
</dbReference>
<dbReference type="InterPro" id="IPR002678">
    <property type="entry name" value="DUF34/NIF3"/>
</dbReference>
<dbReference type="PANTHER" id="PTHR13799">
    <property type="entry name" value="NGG1 INTERACTING FACTOR 3"/>
    <property type="match status" value="1"/>
</dbReference>
<keyword evidence="4 5" id="KW-0479">Metal-binding</keyword>
<dbReference type="RefSeq" id="WP_065674112.1">
    <property type="nucleotide sequence ID" value="NZ_AP024308.1"/>
</dbReference>
<evidence type="ECO:0000313" key="7">
    <source>
        <dbReference type="EMBL" id="RFT44517.1"/>
    </source>
</evidence>
<organism evidence="7 8">
    <name type="scientific">Cutibacterium avidum</name>
    <dbReference type="NCBI Taxonomy" id="33010"/>
    <lineage>
        <taxon>Bacteria</taxon>
        <taxon>Bacillati</taxon>
        <taxon>Actinomycetota</taxon>
        <taxon>Actinomycetes</taxon>
        <taxon>Propionibacteriales</taxon>
        <taxon>Propionibacteriaceae</taxon>
        <taxon>Cutibacterium</taxon>
    </lineage>
</organism>
<gene>
    <name evidence="7" type="ORF">CHT91_06715</name>
</gene>
<evidence type="ECO:0000256" key="4">
    <source>
        <dbReference type="ARBA" id="ARBA00022723"/>
    </source>
</evidence>
<feature type="binding site" evidence="6">
    <location>
        <position position="120"/>
    </location>
    <ligand>
        <name>a divalent metal cation</name>
        <dbReference type="ChEBI" id="CHEBI:60240"/>
        <label>1</label>
    </ligand>
</feature>
<comment type="caution">
    <text evidence="7">The sequence shown here is derived from an EMBL/GenBank/DDBJ whole genome shotgun (WGS) entry which is preliminary data.</text>
</comment>
<dbReference type="SUPFAM" id="SSF102705">
    <property type="entry name" value="NIF3 (NGG1p interacting factor 3)-like"/>
    <property type="match status" value="1"/>
</dbReference>